<comment type="caution">
    <text evidence="1">The sequence shown here is derived from an EMBL/GenBank/DDBJ whole genome shotgun (WGS) entry which is preliminary data.</text>
</comment>
<evidence type="ECO:0000313" key="2">
    <source>
        <dbReference type="Proteomes" id="UP000230233"/>
    </source>
</evidence>
<evidence type="ECO:0000313" key="1">
    <source>
        <dbReference type="EMBL" id="PIC55069.1"/>
    </source>
</evidence>
<accession>A0A2G5VTC8</accession>
<protein>
    <submittedName>
        <fullName evidence="1">Uncharacterized protein</fullName>
    </submittedName>
</protein>
<keyword evidence="2" id="KW-1185">Reference proteome</keyword>
<sequence>MRWNREILALRTVNKSWNVSMLSEFRHRSRTNEFENSFKISSPKWFFSGAEIETWNIHDRYPHLNHFVHREIVETLYGEKKSYLKKIYGMKWLCPGCDTCLDFADECDEHDFITMEKLGRGFPDGKVFQNIEVGVG</sequence>
<dbReference type="EMBL" id="PDUG01000001">
    <property type="protein sequence ID" value="PIC55069.1"/>
    <property type="molecule type" value="Genomic_DNA"/>
</dbReference>
<proteinExistence type="predicted"/>
<dbReference type="AlphaFoldDB" id="A0A2G5VTC8"/>
<reference evidence="2" key="1">
    <citation type="submission" date="2017-10" db="EMBL/GenBank/DDBJ databases">
        <title>Rapid genome shrinkage in a self-fertile nematode reveals novel sperm competition proteins.</title>
        <authorList>
            <person name="Yin D."/>
            <person name="Schwarz E.M."/>
            <person name="Thomas C.G."/>
            <person name="Felde R.L."/>
            <person name="Korf I.F."/>
            <person name="Cutter A.D."/>
            <person name="Schartner C.M."/>
            <person name="Ralston E.J."/>
            <person name="Meyer B.J."/>
            <person name="Haag E.S."/>
        </authorList>
    </citation>
    <scope>NUCLEOTIDE SEQUENCE [LARGE SCALE GENOMIC DNA]</scope>
    <source>
        <strain evidence="2">JU1422</strain>
    </source>
</reference>
<name>A0A2G5VTC8_9PELO</name>
<dbReference type="Proteomes" id="UP000230233">
    <property type="component" value="Chromosome I"/>
</dbReference>
<gene>
    <name evidence="1" type="primary">Cnig_chr_I.g501</name>
    <name evidence="1" type="ORF">B9Z55_000501</name>
</gene>
<organism evidence="1 2">
    <name type="scientific">Caenorhabditis nigoni</name>
    <dbReference type="NCBI Taxonomy" id="1611254"/>
    <lineage>
        <taxon>Eukaryota</taxon>
        <taxon>Metazoa</taxon>
        <taxon>Ecdysozoa</taxon>
        <taxon>Nematoda</taxon>
        <taxon>Chromadorea</taxon>
        <taxon>Rhabditida</taxon>
        <taxon>Rhabditina</taxon>
        <taxon>Rhabditomorpha</taxon>
        <taxon>Rhabditoidea</taxon>
        <taxon>Rhabditidae</taxon>
        <taxon>Peloderinae</taxon>
        <taxon>Caenorhabditis</taxon>
    </lineage>
</organism>